<accession>A0A6L7GMQ8</accession>
<reference evidence="1 2" key="1">
    <citation type="submission" date="2019-11" db="EMBL/GenBank/DDBJ databases">
        <title>Gordonia sp. nov., a novel actinobacterium isolated from mangrove soil in Hainan.</title>
        <authorList>
            <person name="Huang X."/>
            <person name="Xie Y."/>
            <person name="Chu X."/>
            <person name="Xiao K."/>
        </authorList>
    </citation>
    <scope>NUCLEOTIDE SEQUENCE [LARGE SCALE GENOMIC DNA]</scope>
    <source>
        <strain evidence="1 2">HNM0687</strain>
    </source>
</reference>
<sequence length="114" mass="12019">MTAPVFIVCAWSARRHGAGPATTTVIALLGFDLGGGVYVNNTRACARWYEHPGQGTREHLAFAGGGLVLDRVLGPSHAAGWFAGAYYPKLLMGHAAASLWSDEQLHAPPPPTLP</sequence>
<evidence type="ECO:0000313" key="1">
    <source>
        <dbReference type="EMBL" id="MXP20783.1"/>
    </source>
</evidence>
<gene>
    <name evidence="1" type="ORF">GIY30_05360</name>
</gene>
<dbReference type="RefSeq" id="WP_160900879.1">
    <property type="nucleotide sequence ID" value="NZ_CP102850.1"/>
</dbReference>
<name>A0A6L7GMQ8_9ACTN</name>
<evidence type="ECO:0000313" key="2">
    <source>
        <dbReference type="Proteomes" id="UP000475545"/>
    </source>
</evidence>
<proteinExistence type="predicted"/>
<comment type="caution">
    <text evidence="1">The sequence shown here is derived from an EMBL/GenBank/DDBJ whole genome shotgun (WGS) entry which is preliminary data.</text>
</comment>
<keyword evidence="2" id="KW-1185">Reference proteome</keyword>
<dbReference type="EMBL" id="WMBR01000001">
    <property type="protein sequence ID" value="MXP20783.1"/>
    <property type="molecule type" value="Genomic_DNA"/>
</dbReference>
<organism evidence="1 2">
    <name type="scientific">Gordonia mangrovi</name>
    <dbReference type="NCBI Taxonomy" id="2665643"/>
    <lineage>
        <taxon>Bacteria</taxon>
        <taxon>Bacillati</taxon>
        <taxon>Actinomycetota</taxon>
        <taxon>Actinomycetes</taxon>
        <taxon>Mycobacteriales</taxon>
        <taxon>Gordoniaceae</taxon>
        <taxon>Gordonia</taxon>
    </lineage>
</organism>
<dbReference type="AlphaFoldDB" id="A0A6L7GMQ8"/>
<protein>
    <submittedName>
        <fullName evidence="1">Uncharacterized protein</fullName>
    </submittedName>
</protein>
<dbReference type="Proteomes" id="UP000475545">
    <property type="component" value="Unassembled WGS sequence"/>
</dbReference>